<comment type="caution">
    <text evidence="1">The sequence shown here is derived from an EMBL/GenBank/DDBJ whole genome shotgun (WGS) entry which is preliminary data.</text>
</comment>
<sequence>MRALGSEGSPSARVRILSTVRVWKRSVAIQKSSYSLEALRWHKDTFPDTTQPSDVTPGIGRSSTITSLDLVPQGGASSTVDSSENIMQQILDQISACKPDQQQSISIIV</sequence>
<organism evidence="1 2">
    <name type="scientific">Portunus trituberculatus</name>
    <name type="common">Swimming crab</name>
    <name type="synonym">Neptunus trituberculatus</name>
    <dbReference type="NCBI Taxonomy" id="210409"/>
    <lineage>
        <taxon>Eukaryota</taxon>
        <taxon>Metazoa</taxon>
        <taxon>Ecdysozoa</taxon>
        <taxon>Arthropoda</taxon>
        <taxon>Crustacea</taxon>
        <taxon>Multicrustacea</taxon>
        <taxon>Malacostraca</taxon>
        <taxon>Eumalacostraca</taxon>
        <taxon>Eucarida</taxon>
        <taxon>Decapoda</taxon>
        <taxon>Pleocyemata</taxon>
        <taxon>Brachyura</taxon>
        <taxon>Eubrachyura</taxon>
        <taxon>Portunoidea</taxon>
        <taxon>Portunidae</taxon>
        <taxon>Portuninae</taxon>
        <taxon>Portunus</taxon>
    </lineage>
</organism>
<evidence type="ECO:0000313" key="1">
    <source>
        <dbReference type="EMBL" id="MPC79379.1"/>
    </source>
</evidence>
<protein>
    <submittedName>
        <fullName evidence="1">Uncharacterized protein</fullName>
    </submittedName>
</protein>
<gene>
    <name evidence="1" type="ORF">E2C01_073904</name>
</gene>
<dbReference type="Proteomes" id="UP000324222">
    <property type="component" value="Unassembled WGS sequence"/>
</dbReference>
<dbReference type="EMBL" id="VSRR010050973">
    <property type="protein sequence ID" value="MPC79379.1"/>
    <property type="molecule type" value="Genomic_DNA"/>
</dbReference>
<evidence type="ECO:0000313" key="2">
    <source>
        <dbReference type="Proteomes" id="UP000324222"/>
    </source>
</evidence>
<reference evidence="1 2" key="1">
    <citation type="submission" date="2019-05" db="EMBL/GenBank/DDBJ databases">
        <title>Another draft genome of Portunus trituberculatus and its Hox gene families provides insights of decapod evolution.</title>
        <authorList>
            <person name="Jeong J.-H."/>
            <person name="Song I."/>
            <person name="Kim S."/>
            <person name="Choi T."/>
            <person name="Kim D."/>
            <person name="Ryu S."/>
            <person name="Kim W."/>
        </authorList>
    </citation>
    <scope>NUCLEOTIDE SEQUENCE [LARGE SCALE GENOMIC DNA]</scope>
    <source>
        <tissue evidence="1">Muscle</tissue>
    </source>
</reference>
<name>A0A5B7IBW6_PORTR</name>
<proteinExistence type="predicted"/>
<accession>A0A5B7IBW6</accession>
<keyword evidence="2" id="KW-1185">Reference proteome</keyword>
<dbReference type="AlphaFoldDB" id="A0A5B7IBW6"/>